<feature type="region of interest" description="Disordered" evidence="1">
    <location>
        <begin position="16"/>
        <end position="76"/>
    </location>
</feature>
<sequence>MLELYNDRLQDLFVSPAGEAHAQPPSHGLVRRWRSRGTERGLCSPKEQRQKRPPVPRSSTLCSCRPAPTDTSLPPR</sequence>
<evidence type="ECO:0000313" key="2">
    <source>
        <dbReference type="EMBL" id="KAK1892538.1"/>
    </source>
</evidence>
<dbReference type="EMBL" id="JASDAP010000013">
    <property type="protein sequence ID" value="KAK1892538.1"/>
    <property type="molecule type" value="Genomic_DNA"/>
</dbReference>
<gene>
    <name evidence="2" type="ORF">KUDE01_007613</name>
</gene>
<proteinExistence type="predicted"/>
<accession>A0AAD9C1F9</accession>
<reference evidence="2" key="1">
    <citation type="submission" date="2023-04" db="EMBL/GenBank/DDBJ databases">
        <title>Chromosome-level genome of Chaenocephalus aceratus.</title>
        <authorList>
            <person name="Park H."/>
        </authorList>
    </citation>
    <scope>NUCLEOTIDE SEQUENCE</scope>
    <source>
        <strain evidence="2">DE</strain>
        <tissue evidence="2">Muscle</tissue>
    </source>
</reference>
<name>A0AAD9C1F9_DISEL</name>
<dbReference type="Proteomes" id="UP001228049">
    <property type="component" value="Unassembled WGS sequence"/>
</dbReference>
<evidence type="ECO:0000256" key="1">
    <source>
        <dbReference type="SAM" id="MobiDB-lite"/>
    </source>
</evidence>
<keyword evidence="3" id="KW-1185">Reference proteome</keyword>
<dbReference type="AlphaFoldDB" id="A0AAD9C1F9"/>
<evidence type="ECO:0000313" key="3">
    <source>
        <dbReference type="Proteomes" id="UP001228049"/>
    </source>
</evidence>
<comment type="caution">
    <text evidence="2">The sequence shown here is derived from an EMBL/GenBank/DDBJ whole genome shotgun (WGS) entry which is preliminary data.</text>
</comment>
<protein>
    <submittedName>
        <fullName evidence="2">Protein bicaudal D like 1</fullName>
    </submittedName>
</protein>
<organism evidence="2 3">
    <name type="scientific">Dissostichus eleginoides</name>
    <name type="common">Patagonian toothfish</name>
    <name type="synonym">Dissostichus amissus</name>
    <dbReference type="NCBI Taxonomy" id="100907"/>
    <lineage>
        <taxon>Eukaryota</taxon>
        <taxon>Metazoa</taxon>
        <taxon>Chordata</taxon>
        <taxon>Craniata</taxon>
        <taxon>Vertebrata</taxon>
        <taxon>Euteleostomi</taxon>
        <taxon>Actinopterygii</taxon>
        <taxon>Neopterygii</taxon>
        <taxon>Teleostei</taxon>
        <taxon>Neoteleostei</taxon>
        <taxon>Acanthomorphata</taxon>
        <taxon>Eupercaria</taxon>
        <taxon>Perciformes</taxon>
        <taxon>Notothenioidei</taxon>
        <taxon>Nototheniidae</taxon>
        <taxon>Dissostichus</taxon>
    </lineage>
</organism>